<name>A0A369APC2_9ENTE</name>
<keyword evidence="2" id="KW-1185">Reference proteome</keyword>
<dbReference type="RefSeq" id="WP_114290404.1">
    <property type="nucleotide sequence ID" value="NZ_JAYEWH010000021.1"/>
</dbReference>
<dbReference type="Proteomes" id="UP000288197">
    <property type="component" value="Unassembled WGS sequence"/>
</dbReference>
<dbReference type="EMBL" id="NGJX01000016">
    <property type="protein sequence ID" value="RST99222.1"/>
    <property type="molecule type" value="Genomic_DNA"/>
</dbReference>
<accession>A0A369APC2</accession>
<reference evidence="1 2" key="1">
    <citation type="submission" date="2017-05" db="EMBL/GenBank/DDBJ databases">
        <title>Vagococcus spp. assemblies.</title>
        <authorList>
            <person name="Gulvik C.A."/>
        </authorList>
    </citation>
    <scope>NUCLEOTIDE SEQUENCE [LARGE SCALE GENOMIC DNA]</scope>
    <source>
        <strain evidence="1 2">NCFB 2497</strain>
    </source>
</reference>
<proteinExistence type="predicted"/>
<dbReference type="AlphaFoldDB" id="A0A369APC2"/>
<evidence type="ECO:0000313" key="2">
    <source>
        <dbReference type="Proteomes" id="UP000288197"/>
    </source>
</evidence>
<organism evidence="1 2">
    <name type="scientific">Vagococcus fluvialis</name>
    <dbReference type="NCBI Taxonomy" id="2738"/>
    <lineage>
        <taxon>Bacteria</taxon>
        <taxon>Bacillati</taxon>
        <taxon>Bacillota</taxon>
        <taxon>Bacilli</taxon>
        <taxon>Lactobacillales</taxon>
        <taxon>Enterococcaceae</taxon>
        <taxon>Vagococcus</taxon>
    </lineage>
</organism>
<sequence length="225" mass="26167">MLERYHIAIRKVGFLLFSWLLIYFTTSLFFDKTSSNFNLLLSILSFVCYLLIPFFLQSQKDYKNYLNSIFVRINLTSFIISFFYSLSLLLSLAIHYKLQLFDSSTQHLELNMDLPIILALNLVLLGILPSFFQQTFFRYVIPTSLVIFYFINQPVFVLIAIVLLAIFSCFLTQYTASIFPSIFFHLTLVTGLTYCILGGLLISTVFLLFIVTKKVRGWNNFQPLL</sequence>
<gene>
    <name evidence="1" type="ORF">CBF32_12190</name>
</gene>
<protein>
    <submittedName>
        <fullName evidence="1">Uncharacterized protein</fullName>
    </submittedName>
</protein>
<evidence type="ECO:0000313" key="1">
    <source>
        <dbReference type="EMBL" id="RST99222.1"/>
    </source>
</evidence>
<dbReference type="GeneID" id="63147386"/>
<comment type="caution">
    <text evidence="1">The sequence shown here is derived from an EMBL/GenBank/DDBJ whole genome shotgun (WGS) entry which is preliminary data.</text>
</comment>